<dbReference type="InterPro" id="IPR020472">
    <property type="entry name" value="WD40_PAC1"/>
</dbReference>
<evidence type="ECO:0000313" key="1">
    <source>
        <dbReference type="EMBL" id="EMS65257.1"/>
    </source>
</evidence>
<dbReference type="GO" id="GO:0003676">
    <property type="term" value="F:nucleic acid binding"/>
    <property type="evidence" value="ECO:0007669"/>
    <property type="project" value="InterPro"/>
</dbReference>
<dbReference type="Gene3D" id="3.30.420.10">
    <property type="entry name" value="Ribonuclease H-like superfamily/Ribonuclease H"/>
    <property type="match status" value="1"/>
</dbReference>
<dbReference type="InterPro" id="IPR015943">
    <property type="entry name" value="WD40/YVTN_repeat-like_dom_sf"/>
</dbReference>
<dbReference type="InterPro" id="IPR044715">
    <property type="entry name" value="WDR86-like"/>
</dbReference>
<dbReference type="PRINTS" id="PR00320">
    <property type="entry name" value="GPROTEINBRPT"/>
</dbReference>
<dbReference type="PANTHER" id="PTHR44489:SF8">
    <property type="entry name" value="ZINC FINGER CCCH DOMAIN-CONTAINING PROTEIN 59"/>
    <property type="match status" value="1"/>
</dbReference>
<dbReference type="PANTHER" id="PTHR44489">
    <property type="match status" value="1"/>
</dbReference>
<dbReference type="PROSITE" id="PS50082">
    <property type="entry name" value="WD_REPEATS_2"/>
    <property type="match status" value="2"/>
</dbReference>
<dbReference type="STRING" id="4572.M7ZYX2"/>
<dbReference type="eggNOG" id="KOG0274">
    <property type="taxonomic scope" value="Eukaryota"/>
</dbReference>
<dbReference type="EMBL" id="KD045998">
    <property type="protein sequence ID" value="EMS65257.1"/>
    <property type="molecule type" value="Genomic_DNA"/>
</dbReference>
<name>M7ZYX2_TRIUA</name>
<dbReference type="PROSITE" id="PS00678">
    <property type="entry name" value="WD_REPEATS_1"/>
    <property type="match status" value="1"/>
</dbReference>
<dbReference type="InterPro" id="IPR036322">
    <property type="entry name" value="WD40_repeat_dom_sf"/>
</dbReference>
<dbReference type="OMA" id="WKFPAKE"/>
<dbReference type="PROSITE" id="PS50294">
    <property type="entry name" value="WD_REPEATS_REGION"/>
    <property type="match status" value="2"/>
</dbReference>
<dbReference type="InterPro" id="IPR036397">
    <property type="entry name" value="RNaseH_sf"/>
</dbReference>
<proteinExistence type="predicted"/>
<sequence>MEAIACREALSLAEELMIQSFVVASESKQIVNGIQKETNGTYDKIIAEIKNRAQMFNCSFTFEGRAANSDADRLAKFSISLDLKKSDPKTDPKPAGTNPEPIQEPRVEESRGCGGFAFLCALAGHEEAITGISMPMGSDKLYSGSADGSVRVWDGNSGKCVDVIKMGGKIGCMITHDKWVFIGIPKSVEAWNTQTGMKLSLQGPSGLVCSMTIKDEMLFAGTADGRIMAWKFPAKEINSEPVSILAGHDRHVITLAVSATRLYSGSLDKTIRVWDLKNLQCVQTLSEHKASVTSVLCWDQKLLSCSLDKTVNVWAASDSGNLQLMHTHSEEHVSISGSCDSICIRSSIIVRTVWPLLHAWHVVGVLPRSTHPLWHASSGKDAGSALLPPQEQLRPHVGPAIVSAIQSTLSVVSASSLPVTYNYYWFPSFRFEDIGTLSSKTEVKTIELAQGPSRLLLTGDGAGELKVWTWAPQDEESPSTGAAINVS</sequence>
<dbReference type="Gene3D" id="2.130.10.10">
    <property type="entry name" value="YVTN repeat-like/Quinoprotein amine dehydrogenase"/>
    <property type="match status" value="1"/>
</dbReference>
<dbReference type="AlphaFoldDB" id="M7ZYX2"/>
<accession>M7ZYX2</accession>
<dbReference type="GO" id="GO:0004523">
    <property type="term" value="F:RNA-DNA hybrid ribonuclease activity"/>
    <property type="evidence" value="ECO:0007669"/>
    <property type="project" value="InterPro"/>
</dbReference>
<dbReference type="InterPro" id="IPR001680">
    <property type="entry name" value="WD40_rpt"/>
</dbReference>
<reference evidence="1" key="1">
    <citation type="journal article" date="2013" name="Nature">
        <title>Draft genome of the wheat A-genome progenitor Triticum urartu.</title>
        <authorList>
            <person name="Ling H.Q."/>
            <person name="Zhao S."/>
            <person name="Liu D."/>
            <person name="Wang J."/>
            <person name="Sun H."/>
            <person name="Zhang C."/>
            <person name="Fan H."/>
            <person name="Li D."/>
            <person name="Dong L."/>
            <person name="Tao Y."/>
            <person name="Gao C."/>
            <person name="Wu H."/>
            <person name="Li Y."/>
            <person name="Cui Y."/>
            <person name="Guo X."/>
            <person name="Zheng S."/>
            <person name="Wang B."/>
            <person name="Yu K."/>
            <person name="Liang Q."/>
            <person name="Yang W."/>
            <person name="Lou X."/>
            <person name="Chen J."/>
            <person name="Feng M."/>
            <person name="Jian J."/>
            <person name="Zhang X."/>
            <person name="Luo G."/>
            <person name="Jiang Y."/>
            <person name="Liu J."/>
            <person name="Wang Z."/>
            <person name="Sha Y."/>
            <person name="Zhang B."/>
            <person name="Wu H."/>
            <person name="Tang D."/>
            <person name="Shen Q."/>
            <person name="Xue P."/>
            <person name="Zou S."/>
            <person name="Wang X."/>
            <person name="Liu X."/>
            <person name="Wang F."/>
            <person name="Yang Y."/>
            <person name="An X."/>
            <person name="Dong Z."/>
            <person name="Zhang K."/>
            <person name="Zhang X."/>
            <person name="Luo M.C."/>
            <person name="Dvorak J."/>
            <person name="Tong Y."/>
            <person name="Wang J."/>
            <person name="Yang H."/>
            <person name="Li Z."/>
            <person name="Wang D."/>
            <person name="Zhang A."/>
            <person name="Wang J."/>
        </authorList>
    </citation>
    <scope>NUCLEOTIDE SEQUENCE</scope>
</reference>
<dbReference type="InterPro" id="IPR019775">
    <property type="entry name" value="WD40_repeat_CS"/>
</dbReference>
<dbReference type="InterPro" id="IPR002156">
    <property type="entry name" value="RNaseH_domain"/>
</dbReference>
<organism evidence="1">
    <name type="scientific">Triticum urartu</name>
    <name type="common">Red wild einkorn</name>
    <name type="synonym">Crithodium urartu</name>
    <dbReference type="NCBI Taxonomy" id="4572"/>
    <lineage>
        <taxon>Eukaryota</taxon>
        <taxon>Viridiplantae</taxon>
        <taxon>Streptophyta</taxon>
        <taxon>Embryophyta</taxon>
        <taxon>Tracheophyta</taxon>
        <taxon>Spermatophyta</taxon>
        <taxon>Magnoliopsida</taxon>
        <taxon>Liliopsida</taxon>
        <taxon>Poales</taxon>
        <taxon>Poaceae</taxon>
        <taxon>BOP clade</taxon>
        <taxon>Pooideae</taxon>
        <taxon>Triticodae</taxon>
        <taxon>Triticeae</taxon>
        <taxon>Triticinae</taxon>
        <taxon>Triticum</taxon>
    </lineage>
</organism>
<protein>
    <submittedName>
        <fullName evidence="1">Zinc finger CCCH domain-containing protein 17</fullName>
    </submittedName>
</protein>
<gene>
    <name evidence="1" type="ORF">TRIUR3_16797</name>
</gene>
<dbReference type="Pfam" id="PF13456">
    <property type="entry name" value="RVT_3"/>
    <property type="match status" value="1"/>
</dbReference>
<dbReference type="Pfam" id="PF00400">
    <property type="entry name" value="WD40"/>
    <property type="match status" value="3"/>
</dbReference>
<dbReference type="SUPFAM" id="SSF50978">
    <property type="entry name" value="WD40 repeat-like"/>
    <property type="match status" value="1"/>
</dbReference>
<dbReference type="SMART" id="SM00320">
    <property type="entry name" value="WD40"/>
    <property type="match status" value="5"/>
</dbReference>